<dbReference type="AlphaFoldDB" id="A0A2P5DA78"/>
<evidence type="ECO:0000313" key="1">
    <source>
        <dbReference type="EMBL" id="PON70182.1"/>
    </source>
</evidence>
<organism evidence="1 2">
    <name type="scientific">Parasponia andersonii</name>
    <name type="common">Sponia andersonii</name>
    <dbReference type="NCBI Taxonomy" id="3476"/>
    <lineage>
        <taxon>Eukaryota</taxon>
        <taxon>Viridiplantae</taxon>
        <taxon>Streptophyta</taxon>
        <taxon>Embryophyta</taxon>
        <taxon>Tracheophyta</taxon>
        <taxon>Spermatophyta</taxon>
        <taxon>Magnoliopsida</taxon>
        <taxon>eudicotyledons</taxon>
        <taxon>Gunneridae</taxon>
        <taxon>Pentapetalae</taxon>
        <taxon>rosids</taxon>
        <taxon>fabids</taxon>
        <taxon>Rosales</taxon>
        <taxon>Cannabaceae</taxon>
        <taxon>Parasponia</taxon>
    </lineage>
</organism>
<dbReference type="EMBL" id="JXTB01000052">
    <property type="protein sequence ID" value="PON70182.1"/>
    <property type="molecule type" value="Genomic_DNA"/>
</dbReference>
<evidence type="ECO:0000313" key="2">
    <source>
        <dbReference type="Proteomes" id="UP000237105"/>
    </source>
</evidence>
<protein>
    <submittedName>
        <fullName evidence="1">Uncharacterized protein</fullName>
    </submittedName>
</protein>
<feature type="non-terminal residue" evidence="1">
    <location>
        <position position="1"/>
    </location>
</feature>
<proteinExistence type="predicted"/>
<gene>
    <name evidence="1" type="ORF">PanWU01x14_083570</name>
</gene>
<name>A0A2P5DA78_PARAD</name>
<reference evidence="2" key="1">
    <citation type="submission" date="2016-06" db="EMBL/GenBank/DDBJ databases">
        <title>Parallel loss of symbiosis genes in relatives of nitrogen-fixing non-legume Parasponia.</title>
        <authorList>
            <person name="Van Velzen R."/>
            <person name="Holmer R."/>
            <person name="Bu F."/>
            <person name="Rutten L."/>
            <person name="Van Zeijl A."/>
            <person name="Liu W."/>
            <person name="Santuari L."/>
            <person name="Cao Q."/>
            <person name="Sharma T."/>
            <person name="Shen D."/>
            <person name="Roswanjaya Y."/>
            <person name="Wardhani T."/>
            <person name="Kalhor M.S."/>
            <person name="Jansen J."/>
            <person name="Van den Hoogen J."/>
            <person name="Gungor B."/>
            <person name="Hartog M."/>
            <person name="Hontelez J."/>
            <person name="Verver J."/>
            <person name="Yang W.-C."/>
            <person name="Schijlen E."/>
            <person name="Repin R."/>
            <person name="Schilthuizen M."/>
            <person name="Schranz E."/>
            <person name="Heidstra R."/>
            <person name="Miyata K."/>
            <person name="Fedorova E."/>
            <person name="Kohlen W."/>
            <person name="Bisseling T."/>
            <person name="Smit S."/>
            <person name="Geurts R."/>
        </authorList>
    </citation>
    <scope>NUCLEOTIDE SEQUENCE [LARGE SCALE GENOMIC DNA]</scope>
    <source>
        <strain evidence="2">cv. WU1-14</strain>
    </source>
</reference>
<keyword evidence="2" id="KW-1185">Reference proteome</keyword>
<comment type="caution">
    <text evidence="1">The sequence shown here is derived from an EMBL/GenBank/DDBJ whole genome shotgun (WGS) entry which is preliminary data.</text>
</comment>
<accession>A0A2P5DA78</accession>
<dbReference type="Proteomes" id="UP000237105">
    <property type="component" value="Unassembled WGS sequence"/>
</dbReference>
<sequence>RLVHDLRCSGAVASVRGSGHKRFGRGQAPAMELDEEDAAVDFLGFVRAAVVTDWCTELGGGTWRDSGEQAQSTNELSDWAADFAGKIQGIWWRSPRCRSRGRDGVGT</sequence>